<keyword evidence="2" id="KW-1185">Reference proteome</keyword>
<dbReference type="STRING" id="521011.Mpal_1546"/>
<dbReference type="AlphaFoldDB" id="B8GIP6"/>
<name>B8GIP6_METPE</name>
<accession>B8GIP6</accession>
<evidence type="ECO:0000313" key="1">
    <source>
        <dbReference type="EMBL" id="ACL16859.1"/>
    </source>
</evidence>
<dbReference type="PANTHER" id="PTHR35866:SF2">
    <property type="entry name" value="YKGJ FAMILY CYSTEINE CLUSTER PROTEIN"/>
    <property type="match status" value="1"/>
</dbReference>
<dbReference type="Pfam" id="PF03692">
    <property type="entry name" value="CxxCxxCC"/>
    <property type="match status" value="1"/>
</dbReference>
<evidence type="ECO:0008006" key="3">
    <source>
        <dbReference type="Google" id="ProtNLM"/>
    </source>
</evidence>
<gene>
    <name evidence="1" type="ordered locus">Mpal_1546</name>
</gene>
<dbReference type="OrthoDB" id="36424at2157"/>
<reference evidence="1 2" key="1">
    <citation type="journal article" date="2015" name="Genome Announc.">
        <title>Complete Genome Sequence of Methanosphaerula palustris E1-9CT, a Hydrogenotrophic Methanogen Isolated from a Minerotrophic Fen Peatland.</title>
        <authorList>
            <person name="Cadillo-Quiroz H."/>
            <person name="Browne P."/>
            <person name="Kyrpides N."/>
            <person name="Woyke T."/>
            <person name="Goodwin L."/>
            <person name="Detter C."/>
            <person name="Yavitt J.B."/>
            <person name="Zinder S.H."/>
        </authorList>
    </citation>
    <scope>NUCLEOTIDE SEQUENCE [LARGE SCALE GENOMIC DNA]</scope>
    <source>
        <strain evidence="2">ATCC BAA-1556 / DSM 19958 / E1-9c</strain>
    </source>
</reference>
<dbReference type="GeneID" id="7271091"/>
<dbReference type="InterPro" id="IPR005358">
    <property type="entry name" value="Puta_zinc/iron-chelating_dom"/>
</dbReference>
<dbReference type="EMBL" id="CP001338">
    <property type="protein sequence ID" value="ACL16859.1"/>
    <property type="molecule type" value="Genomic_DNA"/>
</dbReference>
<dbReference type="eggNOG" id="arCOG02579">
    <property type="taxonomic scope" value="Archaea"/>
</dbReference>
<evidence type="ECO:0000313" key="2">
    <source>
        <dbReference type="Proteomes" id="UP000002457"/>
    </source>
</evidence>
<dbReference type="PANTHER" id="PTHR35866">
    <property type="entry name" value="PUTATIVE-RELATED"/>
    <property type="match status" value="1"/>
</dbReference>
<sequence length="186" mass="20592">MDKAEHGEREQYAAAIADTGFTCSRCGACCLGAGVDASLVIVAPPEIRRIIQATGLDWNQIVEPFPEPLTAADGSTYTFEWALRRSEGRCIFAESDRCTIHPYRPWICRTYPFMLDGDRLVRSECNGYGESRSVTHDDLTLADDLIARRDAEELEEIKVREIYRNAAIPAGCSVVIDGEGMKVLDG</sequence>
<proteinExistence type="predicted"/>
<dbReference type="KEGG" id="mpl:Mpal_1546"/>
<protein>
    <recommendedName>
        <fullName evidence="3">YkgJ family cysteine cluster protein</fullName>
    </recommendedName>
</protein>
<dbReference type="Proteomes" id="UP000002457">
    <property type="component" value="Chromosome"/>
</dbReference>
<dbReference type="RefSeq" id="WP_012618178.1">
    <property type="nucleotide sequence ID" value="NC_011832.1"/>
</dbReference>
<organism evidence="1 2">
    <name type="scientific">Methanosphaerula palustris (strain ATCC BAA-1556 / DSM 19958 / E1-9c)</name>
    <dbReference type="NCBI Taxonomy" id="521011"/>
    <lineage>
        <taxon>Archaea</taxon>
        <taxon>Methanobacteriati</taxon>
        <taxon>Methanobacteriota</taxon>
        <taxon>Stenosarchaea group</taxon>
        <taxon>Methanomicrobia</taxon>
        <taxon>Methanomicrobiales</taxon>
        <taxon>Methanoregulaceae</taxon>
        <taxon>Methanosphaerula</taxon>
    </lineage>
</organism>
<dbReference type="HOGENOM" id="CLU_074745_0_0_2"/>